<reference evidence="1" key="1">
    <citation type="submission" date="2017-05" db="EMBL/GenBank/DDBJ databases">
        <authorList>
            <person name="Varghese N."/>
            <person name="Submissions S."/>
        </authorList>
    </citation>
    <scope>NUCLEOTIDE SEQUENCE</scope>
    <source>
        <strain evidence="1">DSM 18763</strain>
    </source>
</reference>
<dbReference type="AlphaFoldDB" id="A0AA45WNU4"/>
<proteinExistence type="predicted"/>
<name>A0AA45WNU4_9AQUI</name>
<evidence type="ECO:0000313" key="1">
    <source>
        <dbReference type="EMBL" id="SMP18892.1"/>
    </source>
</evidence>
<protein>
    <submittedName>
        <fullName evidence="1">Uncharacterized protein</fullName>
    </submittedName>
</protein>
<dbReference type="EMBL" id="FXTX01000018">
    <property type="protein sequence ID" value="SMP18892.1"/>
    <property type="molecule type" value="Genomic_DNA"/>
</dbReference>
<gene>
    <name evidence="1" type="ORF">SAMN06264868_11829</name>
</gene>
<sequence>MLKQDLELQFKTIKFVCKCGNTITETLLVWNKTGFLDIKCPVCNLRITKTIDFDDLDGFDYKITLE</sequence>
<dbReference type="RefSeq" id="WP_265134837.1">
    <property type="nucleotide sequence ID" value="NZ_FXTX01000018.1"/>
</dbReference>
<dbReference type="Proteomes" id="UP001157947">
    <property type="component" value="Unassembled WGS sequence"/>
</dbReference>
<organism evidence="1 2">
    <name type="scientific">Venenivibrio stagnispumantis</name>
    <dbReference type="NCBI Taxonomy" id="407998"/>
    <lineage>
        <taxon>Bacteria</taxon>
        <taxon>Pseudomonadati</taxon>
        <taxon>Aquificota</taxon>
        <taxon>Aquificia</taxon>
        <taxon>Aquificales</taxon>
        <taxon>Hydrogenothermaceae</taxon>
        <taxon>Venenivibrio</taxon>
    </lineage>
</organism>
<accession>A0AA45WNU4</accession>
<comment type="caution">
    <text evidence="1">The sequence shown here is derived from an EMBL/GenBank/DDBJ whole genome shotgun (WGS) entry which is preliminary data.</text>
</comment>
<keyword evidence="2" id="KW-1185">Reference proteome</keyword>
<evidence type="ECO:0000313" key="2">
    <source>
        <dbReference type="Proteomes" id="UP001157947"/>
    </source>
</evidence>